<gene>
    <name evidence="1" type="ORF">CTI12_AA513300</name>
</gene>
<dbReference type="UniPathway" id="UPA00378"/>
<dbReference type="OrthoDB" id="1746322at2759"/>
<reference evidence="1 2" key="1">
    <citation type="journal article" date="2018" name="Mol. Plant">
        <title>The genome of Artemisia annua provides insight into the evolution of Asteraceae family and artemisinin biosynthesis.</title>
        <authorList>
            <person name="Shen Q."/>
            <person name="Zhang L."/>
            <person name="Liao Z."/>
            <person name="Wang S."/>
            <person name="Yan T."/>
            <person name="Shi P."/>
            <person name="Liu M."/>
            <person name="Fu X."/>
            <person name="Pan Q."/>
            <person name="Wang Y."/>
            <person name="Lv Z."/>
            <person name="Lu X."/>
            <person name="Zhang F."/>
            <person name="Jiang W."/>
            <person name="Ma Y."/>
            <person name="Chen M."/>
            <person name="Hao X."/>
            <person name="Li L."/>
            <person name="Tang Y."/>
            <person name="Lv G."/>
            <person name="Zhou Y."/>
            <person name="Sun X."/>
            <person name="Brodelius P.E."/>
            <person name="Rose J.K.C."/>
            <person name="Tang K."/>
        </authorList>
    </citation>
    <scope>NUCLEOTIDE SEQUENCE [LARGE SCALE GENOMIC DNA]</scope>
    <source>
        <strain evidence="2">cv. Huhao1</strain>
        <tissue evidence="1">Leaf</tissue>
    </source>
</reference>
<sequence length="117" mass="13096">MKIEALLDPLGITDRKKYLMVVGVTTAFSSRKRRDSLRVTWMPQGEKRKKLQDGKGIIKHFVIDHRVSNVDRLANESRCVGCVIVVDLGKGKGALSSEKRGIDNQPIEVLLNVEIVL</sequence>
<dbReference type="Proteomes" id="UP000245207">
    <property type="component" value="Unassembled WGS sequence"/>
</dbReference>
<dbReference type="EMBL" id="PKPP01010526">
    <property type="protein sequence ID" value="PWA45941.1"/>
    <property type="molecule type" value="Genomic_DNA"/>
</dbReference>
<name>A0A2U1LAG0_ARTAN</name>
<proteinExistence type="predicted"/>
<dbReference type="AlphaFoldDB" id="A0A2U1LAG0"/>
<comment type="caution">
    <text evidence="1">The sequence shown here is derived from an EMBL/GenBank/DDBJ whole genome shotgun (WGS) entry which is preliminary data.</text>
</comment>
<protein>
    <submittedName>
        <fullName evidence="1">Uncharacterized protein</fullName>
    </submittedName>
</protein>
<dbReference type="STRING" id="35608.A0A2U1LAG0"/>
<evidence type="ECO:0000313" key="1">
    <source>
        <dbReference type="EMBL" id="PWA45941.1"/>
    </source>
</evidence>
<accession>A0A2U1LAG0</accession>
<organism evidence="1 2">
    <name type="scientific">Artemisia annua</name>
    <name type="common">Sweet wormwood</name>
    <dbReference type="NCBI Taxonomy" id="35608"/>
    <lineage>
        <taxon>Eukaryota</taxon>
        <taxon>Viridiplantae</taxon>
        <taxon>Streptophyta</taxon>
        <taxon>Embryophyta</taxon>
        <taxon>Tracheophyta</taxon>
        <taxon>Spermatophyta</taxon>
        <taxon>Magnoliopsida</taxon>
        <taxon>eudicotyledons</taxon>
        <taxon>Gunneridae</taxon>
        <taxon>Pentapetalae</taxon>
        <taxon>asterids</taxon>
        <taxon>campanulids</taxon>
        <taxon>Asterales</taxon>
        <taxon>Asteraceae</taxon>
        <taxon>Asteroideae</taxon>
        <taxon>Anthemideae</taxon>
        <taxon>Artemisiinae</taxon>
        <taxon>Artemisia</taxon>
    </lineage>
</organism>
<evidence type="ECO:0000313" key="2">
    <source>
        <dbReference type="Proteomes" id="UP000245207"/>
    </source>
</evidence>
<keyword evidence="2" id="KW-1185">Reference proteome</keyword>